<proteinExistence type="predicted"/>
<gene>
    <name evidence="3" type="ORF">AFUS01_LOCUS15657</name>
</gene>
<evidence type="ECO:0000256" key="1">
    <source>
        <dbReference type="SAM" id="MobiDB-lite"/>
    </source>
</evidence>
<feature type="compositionally biased region" description="Basic and acidic residues" evidence="1">
    <location>
        <begin position="62"/>
        <end position="80"/>
    </location>
</feature>
<feature type="region of interest" description="Disordered" evidence="1">
    <location>
        <begin position="57"/>
        <end position="83"/>
    </location>
</feature>
<feature type="region of interest" description="Disordered" evidence="1">
    <location>
        <begin position="1"/>
        <end position="38"/>
    </location>
</feature>
<keyword evidence="4" id="KW-1185">Reference proteome</keyword>
<dbReference type="EMBL" id="CAJVCH010139709">
    <property type="protein sequence ID" value="CAG7726769.1"/>
    <property type="molecule type" value="Genomic_DNA"/>
</dbReference>
<dbReference type="AlphaFoldDB" id="A0A8J2P0Y3"/>
<feature type="compositionally biased region" description="Basic residues" evidence="1">
    <location>
        <begin position="1"/>
        <end position="15"/>
    </location>
</feature>
<protein>
    <recommendedName>
        <fullName evidence="2">RRM domain-containing protein</fullName>
    </recommendedName>
</protein>
<dbReference type="InterPro" id="IPR000504">
    <property type="entry name" value="RRM_dom"/>
</dbReference>
<dbReference type="GO" id="GO:0003723">
    <property type="term" value="F:RNA binding"/>
    <property type="evidence" value="ECO:0007669"/>
    <property type="project" value="InterPro"/>
</dbReference>
<name>A0A8J2P0Y3_9HEXA</name>
<dbReference type="Proteomes" id="UP000708208">
    <property type="component" value="Unassembled WGS sequence"/>
</dbReference>
<accession>A0A8J2P0Y3</accession>
<sequence>METRRHRSIHYRHSRFPAPLNSNRRSRSRERSLSARSAKRPNTGLCILFFSSEFDQNRSSTSRRERSHGRPNETKMEFHSHSHNRPGYNSVIAVFGLMDSLTESDLREMFMPFGKIQLAAVVMNPRTGRSRGGSRSVILMHNGPIKGPLVFTASVSAINLLTTARVSDVPLPVKGPVGKMHADSWPKLPYTRIHSGMGRLKFLQQF</sequence>
<evidence type="ECO:0000259" key="2">
    <source>
        <dbReference type="Pfam" id="PF00076"/>
    </source>
</evidence>
<evidence type="ECO:0000313" key="4">
    <source>
        <dbReference type="Proteomes" id="UP000708208"/>
    </source>
</evidence>
<evidence type="ECO:0000313" key="3">
    <source>
        <dbReference type="EMBL" id="CAG7726769.1"/>
    </source>
</evidence>
<reference evidence="3" key="1">
    <citation type="submission" date="2021-06" db="EMBL/GenBank/DDBJ databases">
        <authorList>
            <person name="Hodson N. C."/>
            <person name="Mongue J. A."/>
            <person name="Jaron S. K."/>
        </authorList>
    </citation>
    <scope>NUCLEOTIDE SEQUENCE</scope>
</reference>
<comment type="caution">
    <text evidence="3">The sequence shown here is derived from an EMBL/GenBank/DDBJ whole genome shotgun (WGS) entry which is preliminary data.</text>
</comment>
<feature type="domain" description="RRM" evidence="2">
    <location>
        <begin position="94"/>
        <end position="132"/>
    </location>
</feature>
<dbReference type="Pfam" id="PF00076">
    <property type="entry name" value="RRM_1"/>
    <property type="match status" value="1"/>
</dbReference>
<organism evidence="3 4">
    <name type="scientific">Allacma fusca</name>
    <dbReference type="NCBI Taxonomy" id="39272"/>
    <lineage>
        <taxon>Eukaryota</taxon>
        <taxon>Metazoa</taxon>
        <taxon>Ecdysozoa</taxon>
        <taxon>Arthropoda</taxon>
        <taxon>Hexapoda</taxon>
        <taxon>Collembola</taxon>
        <taxon>Symphypleona</taxon>
        <taxon>Sminthuridae</taxon>
        <taxon>Allacma</taxon>
    </lineage>
</organism>